<dbReference type="STRING" id="1328760.A0A165ITP6"/>
<dbReference type="SUPFAM" id="SSF57701">
    <property type="entry name" value="Zn2/Cys6 DNA-binding domain"/>
    <property type="match status" value="1"/>
</dbReference>
<evidence type="ECO:0000256" key="3">
    <source>
        <dbReference type="SAM" id="MobiDB-lite"/>
    </source>
</evidence>
<dbReference type="EMBL" id="KV407455">
    <property type="protein sequence ID" value="KZF25375.1"/>
    <property type="molecule type" value="Genomic_DNA"/>
</dbReference>
<dbReference type="InParanoid" id="A0A165ITP6"/>
<dbReference type="PANTHER" id="PTHR37534:SF23">
    <property type="entry name" value="ZN(II)2CYS6 TRANSCRIPTION FACTOR (EUROFUNG)"/>
    <property type="match status" value="1"/>
</dbReference>
<dbReference type="Pfam" id="PF00172">
    <property type="entry name" value="Zn_clus"/>
    <property type="match status" value="1"/>
</dbReference>
<organism evidence="5 6">
    <name type="scientific">Xylona heveae (strain CBS 132557 / TC161)</name>
    <dbReference type="NCBI Taxonomy" id="1328760"/>
    <lineage>
        <taxon>Eukaryota</taxon>
        <taxon>Fungi</taxon>
        <taxon>Dikarya</taxon>
        <taxon>Ascomycota</taxon>
        <taxon>Pezizomycotina</taxon>
        <taxon>Xylonomycetes</taxon>
        <taxon>Xylonales</taxon>
        <taxon>Xylonaceae</taxon>
        <taxon>Xylona</taxon>
    </lineage>
</organism>
<name>A0A165ITP6_XYLHT</name>
<dbReference type="GO" id="GO:0045944">
    <property type="term" value="P:positive regulation of transcription by RNA polymerase II"/>
    <property type="evidence" value="ECO:0007669"/>
    <property type="project" value="TreeGrafter"/>
</dbReference>
<feature type="region of interest" description="Disordered" evidence="3">
    <location>
        <begin position="1112"/>
        <end position="1132"/>
    </location>
</feature>
<sequence length="1175" mass="127304">MPEIARSTAPEATGLKEDEESSPQAKAEPSPPNRDAESLPNPKASRKRTKTGCLTCRKRRIKCGEERPTCKNCIKSKRSCEGYNPRVIFKDPLSAIRTPGNAYQSNSLNLPRLDRSSTSSSSNAGHSRGQPTTAPTNPLPAIAPRPVPQYDPHLSTFSSLAALQSAPVSFPAPTHSRNDSIPAVPENLQAQTSPFFHARAPAEFQQLASHMPSSFLLGRDAIYPAEPSSGDYTELVSQAHPASFSQFVPGVGNSPGIETAVEVAGNLQGASVAEYQPSPSWRTATSHEVEGSGTTQWPSTTEEAWQSGPSQVIGTGSHNAVPSVPLGTPLDQHLKMPHSGDPPIKADSADIGGYFLGYKEEEKYSDIETDDLGEDDVMQTDSEVAVEDQNTGLIRALHATQDEKLMRSFTSFLNEPNILSTYRPSMIATPLLDPKTARIFCHFITATGPSLSIFERHPMNPSVILTGAPVPHAQQSLWTYVLPVMALHHQALLHAMLALASLHISRLQNTSSTPSLKHYHYALRRVGRCVASHSQRLEIATLAATLLLGFYEVMTAEHTKWNSHLSGAKQLIAELNLAEKSKRLRGMKREAAATIKQAQDAYFAGDPTSLSNLHMMGLNPLANAFRPEDDIDEKLISKLMGRQFRYDYYGRVIDGELGGVAGAPKPPLSPQDIENFKTQQDLFWWYCKQDVYQSVLSGNALLLDYDRWADCTPRAPIGRLNAVYGTVDHLVLLLGRIATFACNDLRRKRRVIKANGGVWRPPKKFQAGPTNAAATNQNPLRSQNTAQQNPMDSQGAEDTQSVRKRPLTGPNPSTAPPQGFPSGASSAGPGGPPPMGIKMPSMYGMVPSEGPPDMPSAFTATTLNPRTSSSSSSSSTTLPHGTSTTDTTSSLPNSGASSRPHHISTVDDIELEAATVEAEEEWSQINDAINTFEESLGSEYQPLSPEYMQPTSTPFGPAIYYRTYSMACMWALFYTARIIAARVQPSMPPAAMVAAGIAARDTAQLANLIGRIAAGIRPTPPSQPLNPSLGAALVEISLPLFFGGIQYIDPAQRNWVIARLMDVTRRTGWRSSAAIAAGCEAAWVRAAEAGRGPPYHRRTDPLMDETRVAANRVPQNAAQSDHSARSTGDEAKAGDVHAQLNNLDRRFVTVNSQARLHYALGLLSVEEDIARLDIN</sequence>
<evidence type="ECO:0000259" key="4">
    <source>
        <dbReference type="PROSITE" id="PS50048"/>
    </source>
</evidence>
<feature type="region of interest" description="Disordered" evidence="3">
    <location>
        <begin position="100"/>
        <end position="150"/>
    </location>
</feature>
<feature type="compositionally biased region" description="Low complexity" evidence="3">
    <location>
        <begin position="861"/>
        <end position="894"/>
    </location>
</feature>
<dbReference type="GeneID" id="28901969"/>
<protein>
    <recommendedName>
        <fullName evidence="4">Zn(2)-C6 fungal-type domain-containing protein</fullName>
    </recommendedName>
</protein>
<feature type="compositionally biased region" description="Basic and acidic residues" evidence="3">
    <location>
        <begin position="1122"/>
        <end position="1132"/>
    </location>
</feature>
<feature type="compositionally biased region" description="Polar residues" evidence="3">
    <location>
        <begin position="291"/>
        <end position="303"/>
    </location>
</feature>
<dbReference type="AlphaFoldDB" id="A0A165ITP6"/>
<evidence type="ECO:0000256" key="2">
    <source>
        <dbReference type="ARBA" id="ARBA00023242"/>
    </source>
</evidence>
<dbReference type="InterPro" id="IPR036864">
    <property type="entry name" value="Zn2-C6_fun-type_DNA-bd_sf"/>
</dbReference>
<dbReference type="GO" id="GO:0000976">
    <property type="term" value="F:transcription cis-regulatory region binding"/>
    <property type="evidence" value="ECO:0007669"/>
    <property type="project" value="TreeGrafter"/>
</dbReference>
<proteinExistence type="predicted"/>
<accession>A0A165ITP6</accession>
<dbReference type="PROSITE" id="PS50048">
    <property type="entry name" value="ZN2_CY6_FUNGAL_2"/>
    <property type="match status" value="1"/>
</dbReference>
<feature type="compositionally biased region" description="Polar residues" evidence="3">
    <location>
        <begin position="123"/>
        <end position="136"/>
    </location>
</feature>
<dbReference type="GO" id="GO:0005634">
    <property type="term" value="C:nucleus"/>
    <property type="evidence" value="ECO:0007669"/>
    <property type="project" value="UniProtKB-SubCell"/>
</dbReference>
<dbReference type="InterPro" id="IPR001138">
    <property type="entry name" value="Zn2Cys6_DnaBD"/>
</dbReference>
<reference evidence="5 6" key="1">
    <citation type="journal article" date="2016" name="Fungal Biol.">
        <title>The genome of Xylona heveae provides a window into fungal endophytism.</title>
        <authorList>
            <person name="Gazis R."/>
            <person name="Kuo A."/>
            <person name="Riley R."/>
            <person name="LaButti K."/>
            <person name="Lipzen A."/>
            <person name="Lin J."/>
            <person name="Amirebrahimi M."/>
            <person name="Hesse C.N."/>
            <person name="Spatafora J.W."/>
            <person name="Henrissat B."/>
            <person name="Hainaut M."/>
            <person name="Grigoriev I.V."/>
            <person name="Hibbett D.S."/>
        </authorList>
    </citation>
    <scope>NUCLEOTIDE SEQUENCE [LARGE SCALE GENOMIC DNA]</scope>
    <source>
        <strain evidence="5 6">TC161</strain>
    </source>
</reference>
<dbReference type="SMART" id="SM00066">
    <property type="entry name" value="GAL4"/>
    <property type="match status" value="1"/>
</dbReference>
<keyword evidence="2" id="KW-0539">Nucleus</keyword>
<dbReference type="Gene3D" id="4.10.240.10">
    <property type="entry name" value="Zn(2)-C6 fungal-type DNA-binding domain"/>
    <property type="match status" value="1"/>
</dbReference>
<dbReference type="RefSeq" id="XP_018190930.1">
    <property type="nucleotide sequence ID" value="XM_018336832.1"/>
</dbReference>
<dbReference type="InterPro" id="IPR021858">
    <property type="entry name" value="Fun_TF"/>
</dbReference>
<feature type="compositionally biased region" description="Polar residues" evidence="3">
    <location>
        <begin position="768"/>
        <end position="799"/>
    </location>
</feature>
<feature type="region of interest" description="Disordered" evidence="3">
    <location>
        <begin position="757"/>
        <end position="902"/>
    </location>
</feature>
<gene>
    <name evidence="5" type="ORF">L228DRAFT_75322</name>
</gene>
<dbReference type="OMA" id="IAGIWMN"/>
<feature type="compositionally biased region" description="Pro residues" evidence="3">
    <location>
        <begin position="137"/>
        <end position="149"/>
    </location>
</feature>
<evidence type="ECO:0000313" key="6">
    <source>
        <dbReference type="Proteomes" id="UP000076632"/>
    </source>
</evidence>
<dbReference type="GO" id="GO:0000981">
    <property type="term" value="F:DNA-binding transcription factor activity, RNA polymerase II-specific"/>
    <property type="evidence" value="ECO:0007669"/>
    <property type="project" value="InterPro"/>
</dbReference>
<dbReference type="PROSITE" id="PS00463">
    <property type="entry name" value="ZN2_CY6_FUNGAL_1"/>
    <property type="match status" value="1"/>
</dbReference>
<evidence type="ECO:0000256" key="1">
    <source>
        <dbReference type="ARBA" id="ARBA00004123"/>
    </source>
</evidence>
<feature type="domain" description="Zn(2)-C6 fungal-type" evidence="4">
    <location>
        <begin position="52"/>
        <end position="80"/>
    </location>
</feature>
<comment type="subcellular location">
    <subcellularLocation>
        <location evidence="1">Nucleus</location>
    </subcellularLocation>
</comment>
<dbReference type="CDD" id="cd00067">
    <property type="entry name" value="GAL4"/>
    <property type="match status" value="1"/>
</dbReference>
<dbReference type="PANTHER" id="PTHR37534">
    <property type="entry name" value="TRANSCRIPTIONAL ACTIVATOR PROTEIN UGA3"/>
    <property type="match status" value="1"/>
</dbReference>
<keyword evidence="6" id="KW-1185">Reference proteome</keyword>
<evidence type="ECO:0000313" key="5">
    <source>
        <dbReference type="EMBL" id="KZF25375.1"/>
    </source>
</evidence>
<dbReference type="Proteomes" id="UP000076632">
    <property type="component" value="Unassembled WGS sequence"/>
</dbReference>
<feature type="region of interest" description="Disordered" evidence="3">
    <location>
        <begin position="276"/>
        <end position="303"/>
    </location>
</feature>
<dbReference type="OrthoDB" id="5391043at2759"/>
<dbReference type="Pfam" id="PF11951">
    <property type="entry name" value="Fungal_trans_2"/>
    <property type="match status" value="1"/>
</dbReference>
<dbReference type="GO" id="GO:0008270">
    <property type="term" value="F:zinc ion binding"/>
    <property type="evidence" value="ECO:0007669"/>
    <property type="project" value="InterPro"/>
</dbReference>
<feature type="region of interest" description="Disordered" evidence="3">
    <location>
        <begin position="1"/>
        <end position="51"/>
    </location>
</feature>